<dbReference type="AlphaFoldDB" id="A0A0C3PB19"/>
<dbReference type="HOGENOM" id="CLU_069664_1_1_1"/>
<reference evidence="3" key="2">
    <citation type="submission" date="2015-01" db="EMBL/GenBank/DDBJ databases">
        <title>Evolutionary Origins and Diversification of the Mycorrhizal Mutualists.</title>
        <authorList>
            <consortium name="DOE Joint Genome Institute"/>
            <consortium name="Mycorrhizal Genomics Consortium"/>
            <person name="Kohler A."/>
            <person name="Kuo A."/>
            <person name="Nagy L.G."/>
            <person name="Floudas D."/>
            <person name="Copeland A."/>
            <person name="Barry K.W."/>
            <person name="Cichocki N."/>
            <person name="Veneault-Fourrey C."/>
            <person name="LaButti K."/>
            <person name="Lindquist E.A."/>
            <person name="Lipzen A."/>
            <person name="Lundell T."/>
            <person name="Morin E."/>
            <person name="Murat C."/>
            <person name="Riley R."/>
            <person name="Ohm R."/>
            <person name="Sun H."/>
            <person name="Tunlid A."/>
            <person name="Henrissat B."/>
            <person name="Grigoriev I.V."/>
            <person name="Hibbett D.S."/>
            <person name="Martin F."/>
        </authorList>
    </citation>
    <scope>NUCLEOTIDE SEQUENCE [LARGE SCALE GENOMIC DNA]</scope>
    <source>
        <strain evidence="3">Marx 270</strain>
    </source>
</reference>
<dbReference type="OrthoDB" id="2681506at2759"/>
<name>A0A0C3PB19_PISTI</name>
<keyword evidence="3" id="KW-1185">Reference proteome</keyword>
<organism evidence="2 3">
    <name type="scientific">Pisolithus tinctorius Marx 270</name>
    <dbReference type="NCBI Taxonomy" id="870435"/>
    <lineage>
        <taxon>Eukaryota</taxon>
        <taxon>Fungi</taxon>
        <taxon>Dikarya</taxon>
        <taxon>Basidiomycota</taxon>
        <taxon>Agaricomycotina</taxon>
        <taxon>Agaricomycetes</taxon>
        <taxon>Agaricomycetidae</taxon>
        <taxon>Boletales</taxon>
        <taxon>Sclerodermatineae</taxon>
        <taxon>Pisolithaceae</taxon>
        <taxon>Pisolithus</taxon>
    </lineage>
</organism>
<gene>
    <name evidence="2" type="ORF">M404DRAFT_142292</name>
</gene>
<accession>A0A0C3PB19</accession>
<reference evidence="2 3" key="1">
    <citation type="submission" date="2014-04" db="EMBL/GenBank/DDBJ databases">
        <authorList>
            <consortium name="DOE Joint Genome Institute"/>
            <person name="Kuo A."/>
            <person name="Kohler A."/>
            <person name="Costa M.D."/>
            <person name="Nagy L.G."/>
            <person name="Floudas D."/>
            <person name="Copeland A."/>
            <person name="Barry K.W."/>
            <person name="Cichocki N."/>
            <person name="Veneault-Fourrey C."/>
            <person name="LaButti K."/>
            <person name="Lindquist E.A."/>
            <person name="Lipzen A."/>
            <person name="Lundell T."/>
            <person name="Morin E."/>
            <person name="Murat C."/>
            <person name="Sun H."/>
            <person name="Tunlid A."/>
            <person name="Henrissat B."/>
            <person name="Grigoriev I.V."/>
            <person name="Hibbett D.S."/>
            <person name="Martin F."/>
            <person name="Nordberg H.P."/>
            <person name="Cantor M.N."/>
            <person name="Hua S.X."/>
        </authorList>
    </citation>
    <scope>NUCLEOTIDE SEQUENCE [LARGE SCALE GENOMIC DNA]</scope>
    <source>
        <strain evidence="2 3">Marx 270</strain>
    </source>
</reference>
<feature type="region of interest" description="Disordered" evidence="1">
    <location>
        <begin position="132"/>
        <end position="174"/>
    </location>
</feature>
<evidence type="ECO:0000313" key="3">
    <source>
        <dbReference type="Proteomes" id="UP000054217"/>
    </source>
</evidence>
<dbReference type="Proteomes" id="UP000054217">
    <property type="component" value="Unassembled WGS sequence"/>
</dbReference>
<dbReference type="EMBL" id="KN831969">
    <property type="protein sequence ID" value="KIO04824.1"/>
    <property type="molecule type" value="Genomic_DNA"/>
</dbReference>
<sequence length="174" mass="20079">KRPTCETHPSVNFWTQKDYETWLESPEACLGNQGKYAFLEDENGKALPSETVKVIRKAVRAGWTELVNRSIAPKTWGKASASAHQMFHTILEHEFPIFKLAENGWKLEYLCTKTYSAWCKHHLNENGQWKTAVKEEDDSDEDSDKKCKLQEKMERASSKKTKGYQHAHPHDTNV</sequence>
<protein>
    <submittedName>
        <fullName evidence="2">Uncharacterized protein</fullName>
    </submittedName>
</protein>
<feature type="compositionally biased region" description="Basic residues" evidence="1">
    <location>
        <begin position="158"/>
        <end position="167"/>
    </location>
</feature>
<proteinExistence type="predicted"/>
<feature type="compositionally biased region" description="Basic and acidic residues" evidence="1">
    <location>
        <begin position="143"/>
        <end position="157"/>
    </location>
</feature>
<feature type="non-terminal residue" evidence="2">
    <location>
        <position position="1"/>
    </location>
</feature>
<evidence type="ECO:0000256" key="1">
    <source>
        <dbReference type="SAM" id="MobiDB-lite"/>
    </source>
</evidence>
<dbReference type="STRING" id="870435.A0A0C3PB19"/>
<evidence type="ECO:0000313" key="2">
    <source>
        <dbReference type="EMBL" id="KIO04824.1"/>
    </source>
</evidence>
<dbReference type="InParanoid" id="A0A0C3PB19"/>